<feature type="active site" description="Charge relay system" evidence="15">
    <location>
        <position position="511"/>
    </location>
</feature>
<dbReference type="SUPFAM" id="SSF52743">
    <property type="entry name" value="Subtilisin-like"/>
    <property type="match status" value="1"/>
</dbReference>
<evidence type="ECO:0000256" key="2">
    <source>
        <dbReference type="ARBA" id="ARBA00002451"/>
    </source>
</evidence>
<keyword evidence="13" id="KW-0865">Zymogen</keyword>
<feature type="domain" description="Peptidase S53" evidence="17">
    <location>
        <begin position="215"/>
        <end position="612"/>
    </location>
</feature>
<feature type="signal peptide" evidence="16">
    <location>
        <begin position="1"/>
        <end position="24"/>
    </location>
</feature>
<dbReference type="GO" id="GO:0005576">
    <property type="term" value="C:extracellular region"/>
    <property type="evidence" value="ECO:0007669"/>
    <property type="project" value="UniProtKB-SubCell"/>
</dbReference>
<dbReference type="AlphaFoldDB" id="A0A2T2ZYW0"/>
<name>A0A2T2ZYW0_9PEZI</name>
<keyword evidence="19" id="KW-1185">Reference proteome</keyword>
<dbReference type="PANTHER" id="PTHR14218:SF34">
    <property type="entry name" value="TRIPEPTIDYL-PEPTIDASE SED4"/>
    <property type="match status" value="1"/>
</dbReference>
<feature type="binding site" evidence="15">
    <location>
        <position position="592"/>
    </location>
    <ligand>
        <name>Ca(2+)</name>
        <dbReference type="ChEBI" id="CHEBI:29108"/>
    </ligand>
</feature>
<organism evidence="18 19">
    <name type="scientific">Coniella lustricola</name>
    <dbReference type="NCBI Taxonomy" id="2025994"/>
    <lineage>
        <taxon>Eukaryota</taxon>
        <taxon>Fungi</taxon>
        <taxon>Dikarya</taxon>
        <taxon>Ascomycota</taxon>
        <taxon>Pezizomycotina</taxon>
        <taxon>Sordariomycetes</taxon>
        <taxon>Sordariomycetidae</taxon>
        <taxon>Diaporthales</taxon>
        <taxon>Schizoparmaceae</taxon>
        <taxon>Coniella</taxon>
    </lineage>
</organism>
<comment type="catalytic activity">
    <reaction evidence="1">
        <text>Release of an N-terminal tripeptide from a polypeptide.</text>
        <dbReference type="EC" id="3.4.14.10"/>
    </reaction>
</comment>
<evidence type="ECO:0000256" key="6">
    <source>
        <dbReference type="ARBA" id="ARBA00022670"/>
    </source>
</evidence>
<dbReference type="CDD" id="cd04056">
    <property type="entry name" value="Peptidases_S53"/>
    <property type="match status" value="1"/>
</dbReference>
<keyword evidence="5" id="KW-0964">Secreted</keyword>
<evidence type="ECO:0000256" key="5">
    <source>
        <dbReference type="ARBA" id="ARBA00022525"/>
    </source>
</evidence>
<dbReference type="InParanoid" id="A0A2T2ZYW0"/>
<keyword evidence="12" id="KW-0843">Virulence</keyword>
<dbReference type="Gene3D" id="3.40.50.200">
    <property type="entry name" value="Peptidase S8/S53 domain"/>
    <property type="match status" value="1"/>
</dbReference>
<dbReference type="Proteomes" id="UP000241462">
    <property type="component" value="Unassembled WGS sequence"/>
</dbReference>
<dbReference type="InterPro" id="IPR050819">
    <property type="entry name" value="Tripeptidyl-peptidase_I"/>
</dbReference>
<feature type="active site" description="Charge relay system" evidence="15">
    <location>
        <position position="290"/>
    </location>
</feature>
<dbReference type="GO" id="GO:0004252">
    <property type="term" value="F:serine-type endopeptidase activity"/>
    <property type="evidence" value="ECO:0007669"/>
    <property type="project" value="UniProtKB-UniRule"/>
</dbReference>
<dbReference type="PROSITE" id="PS00138">
    <property type="entry name" value="SUBTILASE_SER"/>
    <property type="match status" value="1"/>
</dbReference>
<evidence type="ECO:0000256" key="1">
    <source>
        <dbReference type="ARBA" id="ARBA00001910"/>
    </source>
</evidence>
<keyword evidence="14" id="KW-0325">Glycoprotein</keyword>
<keyword evidence="11 15" id="KW-0106">Calcium</keyword>
<dbReference type="GO" id="GO:0046872">
    <property type="term" value="F:metal ion binding"/>
    <property type="evidence" value="ECO:0007669"/>
    <property type="project" value="UniProtKB-UniRule"/>
</dbReference>
<dbReference type="InterPro" id="IPR030400">
    <property type="entry name" value="Sedolisin_dom"/>
</dbReference>
<evidence type="ECO:0000256" key="4">
    <source>
        <dbReference type="ARBA" id="ARBA00012462"/>
    </source>
</evidence>
<evidence type="ECO:0000256" key="14">
    <source>
        <dbReference type="ARBA" id="ARBA00023180"/>
    </source>
</evidence>
<dbReference type="EMBL" id="KZ678554">
    <property type="protein sequence ID" value="PSR79780.1"/>
    <property type="molecule type" value="Genomic_DNA"/>
</dbReference>
<dbReference type="GO" id="GO:0008240">
    <property type="term" value="F:tripeptidyl-peptidase activity"/>
    <property type="evidence" value="ECO:0007669"/>
    <property type="project" value="UniProtKB-EC"/>
</dbReference>
<dbReference type="InterPro" id="IPR023828">
    <property type="entry name" value="Peptidase_S8_Ser-AS"/>
</dbReference>
<feature type="binding site" evidence="15">
    <location>
        <position position="554"/>
    </location>
    <ligand>
        <name>Ca(2+)</name>
        <dbReference type="ChEBI" id="CHEBI:29108"/>
    </ligand>
</feature>
<proteinExistence type="predicted"/>
<keyword evidence="10 15" id="KW-0720">Serine protease</keyword>
<keyword evidence="6 15" id="KW-0645">Protease</keyword>
<dbReference type="GO" id="GO:0006508">
    <property type="term" value="P:proteolysis"/>
    <property type="evidence" value="ECO:0007669"/>
    <property type="project" value="UniProtKB-KW"/>
</dbReference>
<comment type="function">
    <text evidence="2">Secreted tripeptidyl-peptidase which degrades proteins at acidic pHs and is involved in virulence.</text>
</comment>
<keyword evidence="7 15" id="KW-0479">Metal-binding</keyword>
<evidence type="ECO:0000256" key="16">
    <source>
        <dbReference type="SAM" id="SignalP"/>
    </source>
</evidence>
<evidence type="ECO:0000256" key="9">
    <source>
        <dbReference type="ARBA" id="ARBA00022801"/>
    </source>
</evidence>
<accession>A0A2T2ZYW0</accession>
<evidence type="ECO:0000256" key="10">
    <source>
        <dbReference type="ARBA" id="ARBA00022825"/>
    </source>
</evidence>
<feature type="binding site" evidence="15">
    <location>
        <position position="553"/>
    </location>
    <ligand>
        <name>Ca(2+)</name>
        <dbReference type="ChEBI" id="CHEBI:29108"/>
    </ligand>
</feature>
<evidence type="ECO:0000256" key="13">
    <source>
        <dbReference type="ARBA" id="ARBA00023145"/>
    </source>
</evidence>
<dbReference type="EC" id="3.4.14.10" evidence="4"/>
<dbReference type="PROSITE" id="PS51695">
    <property type="entry name" value="SEDOLISIN"/>
    <property type="match status" value="1"/>
</dbReference>
<evidence type="ECO:0000256" key="15">
    <source>
        <dbReference type="PROSITE-ProRule" id="PRU01032"/>
    </source>
</evidence>
<comment type="subcellular location">
    <subcellularLocation>
        <location evidence="3">Secreted</location>
        <location evidence="3">Extracellular space</location>
    </subcellularLocation>
</comment>
<dbReference type="SUPFAM" id="SSF54897">
    <property type="entry name" value="Protease propeptides/inhibitors"/>
    <property type="match status" value="1"/>
</dbReference>
<evidence type="ECO:0000256" key="11">
    <source>
        <dbReference type="ARBA" id="ARBA00022837"/>
    </source>
</evidence>
<keyword evidence="9 15" id="KW-0378">Hydrolase</keyword>
<reference evidence="18 19" key="1">
    <citation type="journal article" date="2018" name="Mycol. Prog.">
        <title>Coniella lustricola, a new species from submerged detritus.</title>
        <authorList>
            <person name="Raudabaugh D.B."/>
            <person name="Iturriaga T."/>
            <person name="Carver A."/>
            <person name="Mondo S."/>
            <person name="Pangilinan J."/>
            <person name="Lipzen A."/>
            <person name="He G."/>
            <person name="Amirebrahimi M."/>
            <person name="Grigoriev I.V."/>
            <person name="Miller A.N."/>
        </authorList>
    </citation>
    <scope>NUCLEOTIDE SEQUENCE [LARGE SCALE GENOMIC DNA]</scope>
    <source>
        <strain evidence="18 19">B22-T-1</strain>
    </source>
</reference>
<evidence type="ECO:0000259" key="17">
    <source>
        <dbReference type="PROSITE" id="PS51695"/>
    </source>
</evidence>
<evidence type="ECO:0000313" key="19">
    <source>
        <dbReference type="Proteomes" id="UP000241462"/>
    </source>
</evidence>
<dbReference type="PANTHER" id="PTHR14218">
    <property type="entry name" value="PROTEASE S8 TRIPEPTIDYL PEPTIDASE I CLN2"/>
    <property type="match status" value="1"/>
</dbReference>
<dbReference type="FunFam" id="3.40.50.200:FF:000015">
    <property type="entry name" value="Tripeptidyl peptidase A"/>
    <property type="match status" value="1"/>
</dbReference>
<evidence type="ECO:0000256" key="7">
    <source>
        <dbReference type="ARBA" id="ARBA00022723"/>
    </source>
</evidence>
<dbReference type="Pfam" id="PF09286">
    <property type="entry name" value="Pro-kuma_activ"/>
    <property type="match status" value="1"/>
</dbReference>
<comment type="cofactor">
    <cofactor evidence="15">
        <name>Ca(2+)</name>
        <dbReference type="ChEBI" id="CHEBI:29108"/>
    </cofactor>
    <text evidence="15">Binds 1 Ca(2+) ion per subunit.</text>
</comment>
<dbReference type="STRING" id="2025994.A0A2T2ZYW0"/>
<gene>
    <name evidence="18" type="ORF">BD289DRAFT_85698</name>
</gene>
<evidence type="ECO:0000313" key="18">
    <source>
        <dbReference type="EMBL" id="PSR79780.1"/>
    </source>
</evidence>
<evidence type="ECO:0000256" key="12">
    <source>
        <dbReference type="ARBA" id="ARBA00023026"/>
    </source>
</evidence>
<sequence length="612" mass="64175">MPRTSGLSLSAGAAAALLLPLVQAATYSHYAAVPAGWTAAGSPAADTVQTFTLALTMQNIDQLETQLLDVSTPGSANYGSHWDQATVSSYFAPSSDAVSDVTSWLESNGVTAYKVDGAFVDFAATLDVANTLLNASYESYTKAGTTKLRTLSYSLPDSVDEHIVLVDPGLYIGSSRAYTPIASAAKTRSEPRAVVDNKRGLVSRAATIDAACRVGLSPACLKELYNVGNYSASATSGSSVGFGSFLNESAIYSDLFEYEKLFGIPTQNFSVVLIANATNDQDIATAEDGEANLDVQNIVGIAHPLPVVEYITGGSPPFVPNIDQPTAADNENEPYVTYYRYLLSQPSGSLPPVISNSYGDEEDSVPYDYAVLTCNLIGQLGLRGITVFESSGDLGVGAGCLAPDNNTVEFNAIFPATCPYLTSVGGTINLTPEIAWDGSSGGFSNYFAQPSWQTAAVDAYIKDHVSNSTLAYYGQYTNFSGRGFPDVAAHSVTPDYEIVYGGILEGSGGTSAAAPLWAGIVGLLNDARLRAGKSTLGWLNPLIYAHGAEVLTDITAGYSIGCLGYNTQTGGTEPEGAGQVPGARWNATTGWDPVTGYGTPDFQKLKSLVLGY</sequence>
<feature type="binding site" evidence="15">
    <location>
        <position position="590"/>
    </location>
    <ligand>
        <name>Ca(2+)</name>
        <dbReference type="ChEBI" id="CHEBI:29108"/>
    </ligand>
</feature>
<protein>
    <recommendedName>
        <fullName evidence="4">tripeptidyl-peptidase II</fullName>
        <ecNumber evidence="4">3.4.14.10</ecNumber>
    </recommendedName>
</protein>
<dbReference type="InterPro" id="IPR015366">
    <property type="entry name" value="S53_propep"/>
</dbReference>
<dbReference type="SMART" id="SM00944">
    <property type="entry name" value="Pro-kuma_activ"/>
    <property type="match status" value="1"/>
</dbReference>
<feature type="chain" id="PRO_5015579450" description="tripeptidyl-peptidase II" evidence="16">
    <location>
        <begin position="25"/>
        <end position="612"/>
    </location>
</feature>
<evidence type="ECO:0000256" key="8">
    <source>
        <dbReference type="ARBA" id="ARBA00022729"/>
    </source>
</evidence>
<dbReference type="CDD" id="cd11377">
    <property type="entry name" value="Pro-peptidase_S53"/>
    <property type="match status" value="1"/>
</dbReference>
<dbReference type="InterPro" id="IPR036852">
    <property type="entry name" value="Peptidase_S8/S53_dom_sf"/>
</dbReference>
<feature type="active site" description="Charge relay system" evidence="15">
    <location>
        <position position="294"/>
    </location>
</feature>
<keyword evidence="8 16" id="KW-0732">Signal</keyword>
<evidence type="ECO:0000256" key="3">
    <source>
        <dbReference type="ARBA" id="ARBA00004239"/>
    </source>
</evidence>
<dbReference type="OrthoDB" id="409122at2759"/>